<dbReference type="InterPro" id="IPR050613">
    <property type="entry name" value="Sec_Metabolite_Reg"/>
</dbReference>
<evidence type="ECO:0000256" key="4">
    <source>
        <dbReference type="ARBA" id="ARBA00023242"/>
    </source>
</evidence>
<evidence type="ECO:0000256" key="2">
    <source>
        <dbReference type="ARBA" id="ARBA00023015"/>
    </source>
</evidence>
<evidence type="ECO:0000313" key="6">
    <source>
        <dbReference type="Proteomes" id="UP001149163"/>
    </source>
</evidence>
<dbReference type="OrthoDB" id="3014581at2759"/>
<keyword evidence="3" id="KW-0804">Transcription</keyword>
<dbReference type="GO" id="GO:0005634">
    <property type="term" value="C:nucleus"/>
    <property type="evidence" value="ECO:0007669"/>
    <property type="project" value="UniProtKB-SubCell"/>
</dbReference>
<proteinExistence type="predicted"/>
<dbReference type="PANTHER" id="PTHR31001:SF90">
    <property type="entry name" value="CENTROMERE DNA-BINDING PROTEIN COMPLEX CBF3 SUBUNIT B"/>
    <property type="match status" value="1"/>
</dbReference>
<gene>
    <name evidence="5" type="ORF">N7482_009368</name>
</gene>
<dbReference type="PANTHER" id="PTHR31001">
    <property type="entry name" value="UNCHARACTERIZED TRANSCRIPTIONAL REGULATORY PROTEIN"/>
    <property type="match status" value="1"/>
</dbReference>
<dbReference type="AlphaFoldDB" id="A0A9W9HQQ0"/>
<reference evidence="5" key="2">
    <citation type="journal article" date="2023" name="IMA Fungus">
        <title>Comparative genomic study of the Penicillium genus elucidates a diverse pangenome and 15 lateral gene transfer events.</title>
        <authorList>
            <person name="Petersen C."/>
            <person name="Sorensen T."/>
            <person name="Nielsen M.R."/>
            <person name="Sondergaard T.E."/>
            <person name="Sorensen J.L."/>
            <person name="Fitzpatrick D.A."/>
            <person name="Frisvad J.C."/>
            <person name="Nielsen K.L."/>
        </authorList>
    </citation>
    <scope>NUCLEOTIDE SEQUENCE</scope>
    <source>
        <strain evidence="5">IBT 26290</strain>
    </source>
</reference>
<keyword evidence="2" id="KW-0805">Transcription regulation</keyword>
<evidence type="ECO:0000256" key="3">
    <source>
        <dbReference type="ARBA" id="ARBA00023163"/>
    </source>
</evidence>
<dbReference type="EMBL" id="JAPQKN010000007">
    <property type="protein sequence ID" value="KAJ5152890.1"/>
    <property type="molecule type" value="Genomic_DNA"/>
</dbReference>
<dbReference type="GeneID" id="81430668"/>
<evidence type="ECO:0000313" key="5">
    <source>
        <dbReference type="EMBL" id="KAJ5152890.1"/>
    </source>
</evidence>
<comment type="caution">
    <text evidence="5">The sequence shown here is derived from an EMBL/GenBank/DDBJ whole genome shotgun (WGS) entry which is preliminary data.</text>
</comment>
<dbReference type="Proteomes" id="UP001149163">
    <property type="component" value="Unassembled WGS sequence"/>
</dbReference>
<reference evidence="5" key="1">
    <citation type="submission" date="2022-11" db="EMBL/GenBank/DDBJ databases">
        <authorList>
            <person name="Petersen C."/>
        </authorList>
    </citation>
    <scope>NUCLEOTIDE SEQUENCE</scope>
    <source>
        <strain evidence="5">IBT 26290</strain>
    </source>
</reference>
<keyword evidence="4" id="KW-0539">Nucleus</keyword>
<evidence type="ECO:0000256" key="1">
    <source>
        <dbReference type="ARBA" id="ARBA00004123"/>
    </source>
</evidence>
<protein>
    <submittedName>
        <fullName evidence="5">Uncharacterized protein</fullName>
    </submittedName>
</protein>
<name>A0A9W9HQQ0_9EURO</name>
<dbReference type="CDD" id="cd12148">
    <property type="entry name" value="fungal_TF_MHR"/>
    <property type="match status" value="1"/>
</dbReference>
<keyword evidence="6" id="KW-1185">Reference proteome</keyword>
<sequence>MMVNYPANADDEEFIVGGSFADSTSDAQPTSMAFFLHRIKLAQLCRESMDRLQSVKKCPLQTVYQLVLGISERYMSFLNELPWFLRLDEETPTKHAELATQRPYITRQRAVLLYGLYSRLGRLHRPFVSRGFTDPHYATSHQIGIECAEKLLQIRRMTAVGNICAFGGSHSVDQHSFNAMLLLTIDVMARPQLEISHRRRRDIIEMCHLLRDDHMRVGRPRDGISRAVGLLLEIVQSPHKMKPLGPFQDRPTSSVVRISLSCL</sequence>
<comment type="subcellular location">
    <subcellularLocation>
        <location evidence="1">Nucleus</location>
    </subcellularLocation>
</comment>
<accession>A0A9W9HQQ0</accession>
<dbReference type="RefSeq" id="XP_056539198.1">
    <property type="nucleotide sequence ID" value="XM_056691492.1"/>
</dbReference>
<organism evidence="5 6">
    <name type="scientific">Penicillium canariense</name>
    <dbReference type="NCBI Taxonomy" id="189055"/>
    <lineage>
        <taxon>Eukaryota</taxon>
        <taxon>Fungi</taxon>
        <taxon>Dikarya</taxon>
        <taxon>Ascomycota</taxon>
        <taxon>Pezizomycotina</taxon>
        <taxon>Eurotiomycetes</taxon>
        <taxon>Eurotiomycetidae</taxon>
        <taxon>Eurotiales</taxon>
        <taxon>Aspergillaceae</taxon>
        <taxon>Penicillium</taxon>
    </lineage>
</organism>